<dbReference type="NCBIfam" id="NF033445">
    <property type="entry name" value="BREX_PglZ_4"/>
    <property type="match status" value="1"/>
</dbReference>
<reference evidence="1 2" key="1">
    <citation type="submission" date="2018-12" db="EMBL/GenBank/DDBJ databases">
        <title>Genome sequencing of Prevotella sp. KCOM 3155 (= JS262).</title>
        <authorList>
            <person name="Kook J.-K."/>
            <person name="Park S.-N."/>
            <person name="Lim Y.K."/>
        </authorList>
    </citation>
    <scope>NUCLEOTIDE SEQUENCE [LARGE SCALE GENOMIC DNA]</scope>
    <source>
        <strain evidence="1 2">KCOM 3155</strain>
    </source>
</reference>
<sequence length="806" mass="93970">MFKTFTNFKELLWNVHADCNIEGDGASTANRFPVRFVLFDNFRDCCMFVEDISHLPNINIQRLEDWMDEEYPDIFIPHDKLAKKILQLIRSTPSEYRIIMPFSEIARFYDNRNQLEFDALISTVKGYDTEKEGFKHKQRIYIPIVGQEGKMQHFRDDSQSFIWYYHNSDRQLDYRLIMTDGTTYGVKGLESKYNIANTLTEWLGFWKYPELKQNIISISKSIYSHREYAKPDNAFEFCKCENAYQFLTNGLKLDVDCIPYNEDEKVYWDMLASKVNFVNFKFEQFFNEQFGIYNLADYKVFFETWFKNKEPFMRWLLAKYYVQKFCDMGYICRVLQHLDGYSDAAFAKGLTLTIFSLDDQESYIEERHEGLMQGYKNNMELSPDIQSYLVGKIKDIEAKTGILSAIKYVSCMSYGEKALVIEWYRDGKISKEDLLILYPDLYYYLDKTVASAEDTWVLDYMDKYKEAKVRNIYSDDVRAYIQTKNQNHVEHFKWTNKFSTTRTLLSMRSDIQCYLWIDGLGVDWIPFISQIVKEHESEGYYLNEVYVATAKVPTRTDINKADIQALSGGLFEKTGDLDEIAHTCRAYPKFIIDDLETVRKAIHKFLMEHPGVKIAIVSDHGISYLSQLVPGHNLKGYKSDHYGRIAETTVQSKTSIVTDGKYDIINMPDNKTICLCALKHESLMAKIPEGMGCHGGCTPEEQLVPIMIISLEKNVVTWRASLKSFEIEEANPVAIYEIVGLDSTQTPFIEYNNKNYALSAKGCVFTSERLTLVKDVTKVKLRIGTWEKEDTFTIKMAVEEDDLFDF</sequence>
<organism evidence="1 2">
    <name type="scientific">Prevotella koreensis</name>
    <dbReference type="NCBI Taxonomy" id="2490854"/>
    <lineage>
        <taxon>Bacteria</taxon>
        <taxon>Pseudomonadati</taxon>
        <taxon>Bacteroidota</taxon>
        <taxon>Bacteroidia</taxon>
        <taxon>Bacteroidales</taxon>
        <taxon>Prevotellaceae</taxon>
        <taxon>Prevotella</taxon>
    </lineage>
</organism>
<evidence type="ECO:0000313" key="2">
    <source>
        <dbReference type="Proteomes" id="UP000278983"/>
    </source>
</evidence>
<gene>
    <name evidence="1" type="primary">pglZ</name>
    <name evidence="1" type="ORF">EHV08_10335</name>
</gene>
<keyword evidence="2" id="KW-1185">Reference proteome</keyword>
<accession>A0A432LN28</accession>
<dbReference type="EMBL" id="RYYU01000001">
    <property type="protein sequence ID" value="RUL60099.1"/>
    <property type="molecule type" value="Genomic_DNA"/>
</dbReference>
<proteinExistence type="predicted"/>
<dbReference type="RefSeq" id="WP_126679192.1">
    <property type="nucleotide sequence ID" value="NZ_RYYU01000001.1"/>
</dbReference>
<dbReference type="OrthoDB" id="2015940at2"/>
<evidence type="ECO:0000313" key="1">
    <source>
        <dbReference type="EMBL" id="RUL60099.1"/>
    </source>
</evidence>
<protein>
    <submittedName>
        <fullName evidence="1">BREX-4 system phosphatase PglZ</fullName>
    </submittedName>
</protein>
<dbReference type="AlphaFoldDB" id="A0A432LN28"/>
<dbReference type="Proteomes" id="UP000278983">
    <property type="component" value="Unassembled WGS sequence"/>
</dbReference>
<comment type="caution">
    <text evidence="1">The sequence shown here is derived from an EMBL/GenBank/DDBJ whole genome shotgun (WGS) entry which is preliminary data.</text>
</comment>
<name>A0A432LN28_9BACT</name>